<keyword evidence="2" id="KW-1185">Reference proteome</keyword>
<name>A0ABW3GPA0_9PROT</name>
<proteinExistence type="predicted"/>
<gene>
    <name evidence="1" type="ORF">ACFQ1T_12490</name>
</gene>
<organism evidence="1 2">
    <name type="scientific">Methylophilus glucosoxydans</name>
    <dbReference type="NCBI Taxonomy" id="752553"/>
    <lineage>
        <taxon>Bacteria</taxon>
        <taxon>Pseudomonadati</taxon>
        <taxon>Pseudomonadota</taxon>
        <taxon>Betaproteobacteria</taxon>
        <taxon>Nitrosomonadales</taxon>
        <taxon>Methylophilaceae</taxon>
        <taxon>Methylophilus</taxon>
    </lineage>
</organism>
<dbReference type="RefSeq" id="WP_379077255.1">
    <property type="nucleotide sequence ID" value="NZ_JBHTJW010000003.1"/>
</dbReference>
<reference evidence="2" key="1">
    <citation type="journal article" date="2019" name="Int. J. Syst. Evol. Microbiol.">
        <title>The Global Catalogue of Microorganisms (GCM) 10K type strain sequencing project: providing services to taxonomists for standard genome sequencing and annotation.</title>
        <authorList>
            <consortium name="The Broad Institute Genomics Platform"/>
            <consortium name="The Broad Institute Genome Sequencing Center for Infectious Disease"/>
            <person name="Wu L."/>
            <person name="Ma J."/>
        </authorList>
    </citation>
    <scope>NUCLEOTIDE SEQUENCE [LARGE SCALE GENOMIC DNA]</scope>
    <source>
        <strain evidence="2">CCUG 59685</strain>
    </source>
</reference>
<dbReference type="Proteomes" id="UP001597106">
    <property type="component" value="Unassembled WGS sequence"/>
</dbReference>
<comment type="caution">
    <text evidence="1">The sequence shown here is derived from an EMBL/GenBank/DDBJ whole genome shotgun (WGS) entry which is preliminary data.</text>
</comment>
<evidence type="ECO:0000313" key="1">
    <source>
        <dbReference type="EMBL" id="MFD0930596.1"/>
    </source>
</evidence>
<dbReference type="EMBL" id="JBHTJW010000003">
    <property type="protein sequence ID" value="MFD0930596.1"/>
    <property type="molecule type" value="Genomic_DNA"/>
</dbReference>
<accession>A0ABW3GPA0</accession>
<protein>
    <submittedName>
        <fullName evidence="1">Uncharacterized protein</fullName>
    </submittedName>
</protein>
<sequence>MSSDLEKQLIEQQIELYFPGAHPRAIAWRTHLISVCKQFIDSGLADSQFVRELTSSIKQNFWARLSEALIARRLKGLIFNQRTNVGEGPDFLLMHDNRKVWIEAICPEPINVPEKWLSSSAESGVVAFPHREILLRWTGAIQKKAEALMGNGMTKKGYLESGLVGANDAYIIAVNGCQLRSGPFPALFGISQSPFAVEAVFPIGPYEIRLDKISGEVLGGQHQHRPEFPNHNNSPISTTMFTDPKFQYISAIWALDLNGGESIGNAEPTALIHNPLARNPIPLGLLPADEEFVAHKQEDGFELSKTLGKPAPVWL</sequence>
<evidence type="ECO:0000313" key="2">
    <source>
        <dbReference type="Proteomes" id="UP001597106"/>
    </source>
</evidence>